<organism evidence="1 2">
    <name type="scientific">Pistacia atlantica</name>
    <dbReference type="NCBI Taxonomy" id="434234"/>
    <lineage>
        <taxon>Eukaryota</taxon>
        <taxon>Viridiplantae</taxon>
        <taxon>Streptophyta</taxon>
        <taxon>Embryophyta</taxon>
        <taxon>Tracheophyta</taxon>
        <taxon>Spermatophyta</taxon>
        <taxon>Magnoliopsida</taxon>
        <taxon>eudicotyledons</taxon>
        <taxon>Gunneridae</taxon>
        <taxon>Pentapetalae</taxon>
        <taxon>rosids</taxon>
        <taxon>malvids</taxon>
        <taxon>Sapindales</taxon>
        <taxon>Anacardiaceae</taxon>
        <taxon>Pistacia</taxon>
    </lineage>
</organism>
<comment type="caution">
    <text evidence="1">The sequence shown here is derived from an EMBL/GenBank/DDBJ whole genome shotgun (WGS) entry which is preliminary data.</text>
</comment>
<protein>
    <submittedName>
        <fullName evidence="1">Uncharacterized protein</fullName>
    </submittedName>
</protein>
<gene>
    <name evidence="1" type="ORF">Patl1_12338</name>
</gene>
<sequence>MVANGYNKSDCSFFHGQRMVTVFAFSSPKVGNSDFVNLFNEFSNLHLLHIRHHLDIVLNLPNFKAAPQGAPLVANFAADGTVILNDEVDESNMVMERLGNGNYKLHRRTPQVRLPNNPGKTIINYY</sequence>
<dbReference type="Proteomes" id="UP001164250">
    <property type="component" value="Chromosome 12"/>
</dbReference>
<evidence type="ECO:0000313" key="2">
    <source>
        <dbReference type="Proteomes" id="UP001164250"/>
    </source>
</evidence>
<reference evidence="2" key="1">
    <citation type="journal article" date="2023" name="G3 (Bethesda)">
        <title>Genome assembly and association tests identify interacting loci associated with vigor, precocity, and sex in interspecific pistachio rootstocks.</title>
        <authorList>
            <person name="Palmer W."/>
            <person name="Jacygrad E."/>
            <person name="Sagayaradj S."/>
            <person name="Cavanaugh K."/>
            <person name="Han R."/>
            <person name="Bertier L."/>
            <person name="Beede B."/>
            <person name="Kafkas S."/>
            <person name="Golino D."/>
            <person name="Preece J."/>
            <person name="Michelmore R."/>
        </authorList>
    </citation>
    <scope>NUCLEOTIDE SEQUENCE [LARGE SCALE GENOMIC DNA]</scope>
</reference>
<proteinExistence type="predicted"/>
<accession>A0ACC1A3P1</accession>
<dbReference type="EMBL" id="CM047908">
    <property type="protein sequence ID" value="KAJ0081888.1"/>
    <property type="molecule type" value="Genomic_DNA"/>
</dbReference>
<evidence type="ECO:0000313" key="1">
    <source>
        <dbReference type="EMBL" id="KAJ0081888.1"/>
    </source>
</evidence>
<keyword evidence="2" id="KW-1185">Reference proteome</keyword>
<name>A0ACC1A3P1_9ROSI</name>